<evidence type="ECO:0000259" key="14">
    <source>
        <dbReference type="PROSITE" id="PS51384"/>
    </source>
</evidence>
<comment type="catalytic activity">
    <reaction evidence="12">
        <text>2 a Fe(II)-siderophore + NADP(+) + H(+) = 2 a Fe(III)-siderophore + NADPH</text>
        <dbReference type="Rhea" id="RHEA:28795"/>
        <dbReference type="Rhea" id="RHEA-COMP:11342"/>
        <dbReference type="Rhea" id="RHEA-COMP:11344"/>
        <dbReference type="ChEBI" id="CHEBI:15378"/>
        <dbReference type="ChEBI" id="CHEBI:29033"/>
        <dbReference type="ChEBI" id="CHEBI:29034"/>
        <dbReference type="ChEBI" id="CHEBI:57783"/>
        <dbReference type="ChEBI" id="CHEBI:58349"/>
        <dbReference type="EC" id="1.16.1.9"/>
    </reaction>
</comment>
<keyword evidence="5" id="KW-1003">Cell membrane</keyword>
<dbReference type="GO" id="GO:0006879">
    <property type="term" value="P:intracellular iron ion homeostasis"/>
    <property type="evidence" value="ECO:0007669"/>
    <property type="project" value="TreeGrafter"/>
</dbReference>
<dbReference type="Proteomes" id="UP000286921">
    <property type="component" value="Unassembled WGS sequence"/>
</dbReference>
<evidence type="ECO:0000256" key="4">
    <source>
        <dbReference type="ARBA" id="ARBA00022448"/>
    </source>
</evidence>
<accession>A0A401L7Z4</accession>
<keyword evidence="6 13" id="KW-0812">Transmembrane</keyword>
<feature type="transmembrane region" description="Helical" evidence="13">
    <location>
        <begin position="60"/>
        <end position="80"/>
    </location>
</feature>
<reference evidence="15 16" key="1">
    <citation type="submission" date="2016-09" db="EMBL/GenBank/DDBJ databases">
        <title>Aspergillus awamori IFM 58123T.</title>
        <authorList>
            <person name="Kusuya Y."/>
            <person name="Shimizu M."/>
            <person name="Takahashi H."/>
            <person name="Yaguchi T."/>
        </authorList>
    </citation>
    <scope>NUCLEOTIDE SEQUENCE [LARGE SCALE GENOMIC DNA]</scope>
    <source>
        <strain evidence="15 16">IFM 58123</strain>
    </source>
</reference>
<dbReference type="EC" id="1.16.1.9" evidence="3"/>
<evidence type="ECO:0000256" key="12">
    <source>
        <dbReference type="ARBA" id="ARBA00048483"/>
    </source>
</evidence>
<feature type="transmembrane region" description="Helical" evidence="13">
    <location>
        <begin position="157"/>
        <end position="178"/>
    </location>
</feature>
<evidence type="ECO:0000256" key="3">
    <source>
        <dbReference type="ARBA" id="ARBA00012668"/>
    </source>
</evidence>
<proteinExistence type="inferred from homology"/>
<gene>
    <name evidence="15" type="ORF">AAWM_10493</name>
</gene>
<dbReference type="InterPro" id="IPR017938">
    <property type="entry name" value="Riboflavin_synthase-like_b-brl"/>
</dbReference>
<dbReference type="GO" id="GO:0005886">
    <property type="term" value="C:plasma membrane"/>
    <property type="evidence" value="ECO:0007669"/>
    <property type="project" value="UniProtKB-SubCell"/>
</dbReference>
<keyword evidence="7" id="KW-0249">Electron transport</keyword>
<feature type="transmembrane region" description="Helical" evidence="13">
    <location>
        <begin position="100"/>
        <end position="120"/>
    </location>
</feature>
<keyword evidence="9" id="KW-0560">Oxidoreductase</keyword>
<name>A0A401L7Z4_ASPAW</name>
<keyword evidence="10" id="KW-0406">Ion transport</keyword>
<feature type="transmembrane region" description="Helical" evidence="13">
    <location>
        <begin position="6"/>
        <end position="24"/>
    </location>
</feature>
<evidence type="ECO:0000256" key="7">
    <source>
        <dbReference type="ARBA" id="ARBA00022982"/>
    </source>
</evidence>
<dbReference type="GO" id="GO:0015677">
    <property type="term" value="P:copper ion import"/>
    <property type="evidence" value="ECO:0007669"/>
    <property type="project" value="TreeGrafter"/>
</dbReference>
<feature type="transmembrane region" description="Helical" evidence="13">
    <location>
        <begin position="214"/>
        <end position="236"/>
    </location>
</feature>
<keyword evidence="11 13" id="KW-0472">Membrane</keyword>
<comment type="subcellular location">
    <subcellularLocation>
        <location evidence="1">Cell membrane</location>
        <topology evidence="1">Multi-pass membrane protein</topology>
    </subcellularLocation>
</comment>
<dbReference type="Pfam" id="PF08030">
    <property type="entry name" value="NAD_binding_6"/>
    <property type="match status" value="1"/>
</dbReference>
<evidence type="ECO:0000256" key="9">
    <source>
        <dbReference type="ARBA" id="ARBA00023002"/>
    </source>
</evidence>
<dbReference type="SUPFAM" id="SSF52343">
    <property type="entry name" value="Ferredoxin reductase-like, C-terminal NADP-linked domain"/>
    <property type="match status" value="1"/>
</dbReference>
<dbReference type="InterPro" id="IPR017927">
    <property type="entry name" value="FAD-bd_FR_type"/>
</dbReference>
<dbReference type="SUPFAM" id="SSF63380">
    <property type="entry name" value="Riboflavin synthase domain-like"/>
    <property type="match status" value="1"/>
</dbReference>
<keyword evidence="8 13" id="KW-1133">Transmembrane helix</keyword>
<evidence type="ECO:0000256" key="10">
    <source>
        <dbReference type="ARBA" id="ARBA00023065"/>
    </source>
</evidence>
<feature type="domain" description="FAD-binding FR-type" evidence="14">
    <location>
        <begin position="244"/>
        <end position="364"/>
    </location>
</feature>
<evidence type="ECO:0000313" key="16">
    <source>
        <dbReference type="Proteomes" id="UP000286921"/>
    </source>
</evidence>
<dbReference type="Pfam" id="PF08022">
    <property type="entry name" value="FAD_binding_8"/>
    <property type="match status" value="1"/>
</dbReference>
<dbReference type="Gene3D" id="3.40.50.80">
    <property type="entry name" value="Nucleotide-binding domain of ferredoxin-NADP reductase (FNR) module"/>
    <property type="match status" value="1"/>
</dbReference>
<comment type="caution">
    <text evidence="15">The sequence shown here is derived from an EMBL/GenBank/DDBJ whole genome shotgun (WGS) entry which is preliminary data.</text>
</comment>
<dbReference type="InterPro" id="IPR013130">
    <property type="entry name" value="Fe3_Rdtase_TM_dom"/>
</dbReference>
<dbReference type="GO" id="GO:0006826">
    <property type="term" value="P:iron ion transport"/>
    <property type="evidence" value="ECO:0007669"/>
    <property type="project" value="UniProtKB-ARBA"/>
</dbReference>
<dbReference type="AlphaFoldDB" id="A0A401L7Z4"/>
<dbReference type="InterPro" id="IPR039261">
    <property type="entry name" value="FNR_nucleotide-bd"/>
</dbReference>
<evidence type="ECO:0000256" key="13">
    <source>
        <dbReference type="SAM" id="Phobius"/>
    </source>
</evidence>
<keyword evidence="16" id="KW-1185">Reference proteome</keyword>
<evidence type="ECO:0000256" key="5">
    <source>
        <dbReference type="ARBA" id="ARBA00022475"/>
    </source>
</evidence>
<evidence type="ECO:0000256" key="1">
    <source>
        <dbReference type="ARBA" id="ARBA00004651"/>
    </source>
</evidence>
<evidence type="ECO:0000256" key="11">
    <source>
        <dbReference type="ARBA" id="ARBA00023136"/>
    </source>
</evidence>
<dbReference type="EMBL" id="BDHI01000029">
    <property type="protein sequence ID" value="GCB27608.1"/>
    <property type="molecule type" value="Genomic_DNA"/>
</dbReference>
<evidence type="ECO:0000256" key="8">
    <source>
        <dbReference type="ARBA" id="ARBA00022989"/>
    </source>
</evidence>
<dbReference type="CDD" id="cd06186">
    <property type="entry name" value="NOX_Duox_like_FAD_NADP"/>
    <property type="match status" value="1"/>
</dbReference>
<dbReference type="STRING" id="105351.A0A401L7Z4"/>
<dbReference type="PROSITE" id="PS51384">
    <property type="entry name" value="FAD_FR"/>
    <property type="match status" value="1"/>
</dbReference>
<comment type="similarity">
    <text evidence="2">Belongs to the ferric reductase (FRE) family.</text>
</comment>
<protein>
    <recommendedName>
        <fullName evidence="3">ferric-chelate reductase (NADPH)</fullName>
        <ecNumber evidence="3">1.16.1.9</ecNumber>
    </recommendedName>
</protein>
<keyword evidence="4" id="KW-0813">Transport</keyword>
<dbReference type="InterPro" id="IPR013121">
    <property type="entry name" value="Fe_red_NAD-bd_6"/>
</dbReference>
<dbReference type="PANTHER" id="PTHR32361">
    <property type="entry name" value="FERRIC/CUPRIC REDUCTASE TRANSMEMBRANE COMPONENT"/>
    <property type="match status" value="1"/>
</dbReference>
<dbReference type="GO" id="GO:0052851">
    <property type="term" value="F:ferric-chelate reductase (NADPH) activity"/>
    <property type="evidence" value="ECO:0007669"/>
    <property type="project" value="UniProtKB-EC"/>
</dbReference>
<feature type="transmembrane region" description="Helical" evidence="13">
    <location>
        <begin position="127"/>
        <end position="145"/>
    </location>
</feature>
<dbReference type="Pfam" id="PF01794">
    <property type="entry name" value="Ferric_reduct"/>
    <property type="match status" value="1"/>
</dbReference>
<dbReference type="FunFam" id="3.40.50.80:FF:000071">
    <property type="entry name" value="Cell surface metalloreductase (FreA), putative"/>
    <property type="match status" value="1"/>
</dbReference>
<evidence type="ECO:0000256" key="2">
    <source>
        <dbReference type="ARBA" id="ARBA00006278"/>
    </source>
</evidence>
<dbReference type="PANTHER" id="PTHR32361:SF26">
    <property type="entry name" value="FAD-BINDING 8 DOMAIN-CONTAINING PROTEIN-RELATED"/>
    <property type="match status" value="1"/>
</dbReference>
<dbReference type="InterPro" id="IPR051410">
    <property type="entry name" value="Ferric/Cupric_Reductase"/>
</dbReference>
<dbReference type="InterPro" id="IPR013112">
    <property type="entry name" value="FAD-bd_8"/>
</dbReference>
<evidence type="ECO:0000313" key="15">
    <source>
        <dbReference type="EMBL" id="GCB27608.1"/>
    </source>
</evidence>
<evidence type="ECO:0000256" key="6">
    <source>
        <dbReference type="ARBA" id="ARBA00022692"/>
    </source>
</evidence>
<sequence length="526" mass="58990">MELMTLYAIAAGVIFLILILVRIAPSFKPLAETVSRLVAKHITYPYLLARHRIIGPWTRLAVLLSLAYGVVNIIFATFRASTTSEIGQRAGSLSLLNMALLYPFMQLGLFADVIGISFHTCRHIHGAAAWMTSALLALHVIIAVLDRQKFPLHEQGNLFAVIGTGSLVALMLFSLSIFRRLSFELFLRTHQTLAAVCLYMTWRHLPSESIFPRFYLYIPLLILLLSTSLHVLFFLYRNGILPSRTYPYASVMCKKNSATKSPEESDEDPPEGTPLKIRVALPRPMHVKAGQYVNLWIPSLSFSSWIQCHPFMVTSWSPGRQDVLELFVQTRRGLTEKLRARAALEGMASFTAFVSGPYGRSEPVGEYESVLAVASGFGIAGVVPYIKRLLYGYNTSSARVRRVHLVWQVQTMDIAVAAEPLLNSLLDDDVLDDGYILEMSFYVEFNSTAGKGRLFGEHRRATIYNGVPNYDSIISAEASGEHIDRISNNHEEIVSAKDELRDHLTVIVRNYVDQGVKFRKVEFQPS</sequence>
<organism evidence="15 16">
    <name type="scientific">Aspergillus awamori</name>
    <name type="common">Black koji mold</name>
    <dbReference type="NCBI Taxonomy" id="105351"/>
    <lineage>
        <taxon>Eukaryota</taxon>
        <taxon>Fungi</taxon>
        <taxon>Dikarya</taxon>
        <taxon>Ascomycota</taxon>
        <taxon>Pezizomycotina</taxon>
        <taxon>Eurotiomycetes</taxon>
        <taxon>Eurotiomycetidae</taxon>
        <taxon>Eurotiales</taxon>
        <taxon>Aspergillaceae</taxon>
        <taxon>Aspergillus</taxon>
    </lineage>
</organism>